<dbReference type="PANTHER" id="PTHR10353">
    <property type="entry name" value="GLYCOSYL HYDROLASE"/>
    <property type="match status" value="1"/>
</dbReference>
<proteinExistence type="inferred from homology"/>
<feature type="binding site" evidence="10">
    <location>
        <position position="19"/>
    </location>
    <ligand>
        <name>substrate</name>
    </ligand>
</feature>
<evidence type="ECO:0000256" key="11">
    <source>
        <dbReference type="RuleBase" id="RU361175"/>
    </source>
</evidence>
<evidence type="ECO:0000256" key="10">
    <source>
        <dbReference type="PIRSR" id="PIRSR617736-2"/>
    </source>
</evidence>
<keyword evidence="6" id="KW-0119">Carbohydrate metabolism</keyword>
<comment type="similarity">
    <text evidence="2 11">Belongs to the glycosyl hydrolase 1 family.</text>
</comment>
<organism evidence="12 13">
    <name type="scientific">Alloscardovia omnicolens</name>
    <dbReference type="NCBI Taxonomy" id="419015"/>
    <lineage>
        <taxon>Bacteria</taxon>
        <taxon>Bacillati</taxon>
        <taxon>Actinomycetota</taxon>
        <taxon>Actinomycetes</taxon>
        <taxon>Bifidobacteriales</taxon>
        <taxon>Bifidobacteriaceae</taxon>
        <taxon>Alloscardovia</taxon>
    </lineage>
</organism>
<protein>
    <recommendedName>
        <fullName evidence="3 11">Beta-glucosidase</fullName>
        <ecNumber evidence="3 11">3.2.1.21</ecNumber>
    </recommendedName>
</protein>
<feature type="binding site" evidence="10">
    <location>
        <position position="164"/>
    </location>
    <ligand>
        <name>substrate</name>
    </ligand>
</feature>
<feature type="active site" description="Proton donor" evidence="9">
    <location>
        <position position="165"/>
    </location>
</feature>
<feature type="binding site" evidence="10">
    <location>
        <position position="296"/>
    </location>
    <ligand>
        <name>substrate</name>
    </ligand>
</feature>
<feature type="binding site" evidence="10">
    <location>
        <begin position="419"/>
        <end position="420"/>
    </location>
    <ligand>
        <name>substrate</name>
    </ligand>
</feature>
<dbReference type="Pfam" id="PF00232">
    <property type="entry name" value="Glyco_hydro_1"/>
    <property type="match status" value="1"/>
</dbReference>
<evidence type="ECO:0000256" key="2">
    <source>
        <dbReference type="ARBA" id="ARBA00010838"/>
    </source>
</evidence>
<keyword evidence="4 11" id="KW-0378">Hydrolase</keyword>
<evidence type="ECO:0000256" key="3">
    <source>
        <dbReference type="ARBA" id="ARBA00012744"/>
    </source>
</evidence>
<dbReference type="Gene3D" id="3.20.20.80">
    <property type="entry name" value="Glycosidases"/>
    <property type="match status" value="1"/>
</dbReference>
<dbReference type="InterPro" id="IPR033132">
    <property type="entry name" value="GH_1_N_CS"/>
</dbReference>
<dbReference type="EC" id="3.2.1.21" evidence="3 11"/>
<evidence type="ECO:0000256" key="5">
    <source>
        <dbReference type="ARBA" id="ARBA00023001"/>
    </source>
</evidence>
<feature type="binding site" evidence="10">
    <location>
        <position position="412"/>
    </location>
    <ligand>
        <name>substrate</name>
    </ligand>
</feature>
<dbReference type="GO" id="GO:0008422">
    <property type="term" value="F:beta-glucosidase activity"/>
    <property type="evidence" value="ECO:0007669"/>
    <property type="project" value="UniProtKB-EC"/>
</dbReference>
<dbReference type="GO" id="GO:0030245">
    <property type="term" value="P:cellulose catabolic process"/>
    <property type="evidence" value="ECO:0007669"/>
    <property type="project" value="UniProtKB-KW"/>
</dbReference>
<dbReference type="GO" id="GO:0005829">
    <property type="term" value="C:cytosol"/>
    <property type="evidence" value="ECO:0007669"/>
    <property type="project" value="TreeGrafter"/>
</dbReference>
<keyword evidence="7 11" id="KW-0326">Glycosidase</keyword>
<sequence>MSRSFPQDFVWGTATASFQVEGAAAEGGRTPSIWDTLCLREGAVIDKSDGSMACDQYHRYPEDIEIMKQLGVRAYRFSISWSRVIPDINGEVNPEGIAYYEGLIDALHVAGIKAFVTLYHWDLPQYLEDRGGWANRETAYKFAEYVAAVARAFGKKVDSWITLNEPWCAAYLGYGNGVHAPGVVDYHKALRAVHHLNLAHGLAVTTLREILGYDIDVSVTLNLAANVAETDSAEDKAAKRRADLMSNEVWLGPMLEGKYDPEIFEATKHITNWDYVLPGDMEIIHQPLQNLGINYYSSTHVQGSEQAESQIGNPVPAQEHVHGLPPEGELTAMGWNQEPQALTVMLTELAERFPGLPLFITENGSAWDDEVSEDEGKKVVHDTQRVAYLNAHVNAVADAIEAGAPVAGYFAWSLLDNFEWAWGYTKRFGIVRVDYDTQERIWKDSAVRYSEIVRANAI</sequence>
<feature type="active site" description="Nucleophile" evidence="9">
    <location>
        <position position="362"/>
    </location>
</feature>
<evidence type="ECO:0000256" key="1">
    <source>
        <dbReference type="ARBA" id="ARBA00000448"/>
    </source>
</evidence>
<reference evidence="12 13" key="1">
    <citation type="submission" date="2017-12" db="EMBL/GenBank/DDBJ databases">
        <title>Phylogenetic diversity of female urinary microbiome.</title>
        <authorList>
            <person name="Thomas-White K."/>
            <person name="Wolfe A.J."/>
        </authorList>
    </citation>
    <scope>NUCLEOTIDE SEQUENCE [LARGE SCALE GENOMIC DNA]</scope>
    <source>
        <strain evidence="12 13">UMB0064</strain>
    </source>
</reference>
<feature type="binding site" evidence="10">
    <location>
        <position position="120"/>
    </location>
    <ligand>
        <name>substrate</name>
    </ligand>
</feature>
<dbReference type="PANTHER" id="PTHR10353:SF36">
    <property type="entry name" value="LP05116P"/>
    <property type="match status" value="1"/>
</dbReference>
<dbReference type="FunFam" id="3.20.20.80:FF:000004">
    <property type="entry name" value="Beta-glucosidase 6-phospho-beta-glucosidase"/>
    <property type="match status" value="1"/>
</dbReference>
<evidence type="ECO:0000313" key="13">
    <source>
        <dbReference type="Proteomes" id="UP000242263"/>
    </source>
</evidence>
<gene>
    <name evidence="12" type="ORF">CYJ32_06575</name>
</gene>
<dbReference type="RefSeq" id="WP_101541514.1">
    <property type="nucleotide sequence ID" value="NZ_JASODL010000001.1"/>
</dbReference>
<dbReference type="InterPro" id="IPR017736">
    <property type="entry name" value="Glyco_hydro_1_beta-glucosidase"/>
</dbReference>
<evidence type="ECO:0000256" key="7">
    <source>
        <dbReference type="ARBA" id="ARBA00023295"/>
    </source>
</evidence>
<name>A0A2I1M398_9BIFI</name>
<dbReference type="SUPFAM" id="SSF51445">
    <property type="entry name" value="(Trans)glycosidases"/>
    <property type="match status" value="1"/>
</dbReference>
<dbReference type="PROSITE" id="PS00653">
    <property type="entry name" value="GLYCOSYL_HYDROL_F1_2"/>
    <property type="match status" value="1"/>
</dbReference>
<dbReference type="EMBL" id="PKGU01000004">
    <property type="protein sequence ID" value="PKZ14596.1"/>
    <property type="molecule type" value="Genomic_DNA"/>
</dbReference>
<comment type="catalytic activity">
    <reaction evidence="1 11">
        <text>Hydrolysis of terminal, non-reducing beta-D-glucosyl residues with release of beta-D-glucose.</text>
        <dbReference type="EC" id="3.2.1.21"/>
    </reaction>
</comment>
<evidence type="ECO:0000256" key="4">
    <source>
        <dbReference type="ARBA" id="ARBA00022801"/>
    </source>
</evidence>
<dbReference type="Proteomes" id="UP000242263">
    <property type="component" value="Unassembled WGS sequence"/>
</dbReference>
<dbReference type="InterPro" id="IPR017853">
    <property type="entry name" value="GH"/>
</dbReference>
<keyword evidence="8" id="KW-0624">Polysaccharide degradation</keyword>
<evidence type="ECO:0000256" key="9">
    <source>
        <dbReference type="PIRSR" id="PIRSR617736-1"/>
    </source>
</evidence>
<dbReference type="AlphaFoldDB" id="A0A2I1M398"/>
<evidence type="ECO:0000256" key="8">
    <source>
        <dbReference type="ARBA" id="ARBA00023326"/>
    </source>
</evidence>
<dbReference type="NCBIfam" id="TIGR03356">
    <property type="entry name" value="BGL"/>
    <property type="match status" value="1"/>
</dbReference>
<keyword evidence="5" id="KW-0136">Cellulose degradation</keyword>
<evidence type="ECO:0000313" key="12">
    <source>
        <dbReference type="EMBL" id="PKZ14596.1"/>
    </source>
</evidence>
<comment type="caution">
    <text evidence="12">The sequence shown here is derived from an EMBL/GenBank/DDBJ whole genome shotgun (WGS) entry which is preliminary data.</text>
</comment>
<dbReference type="PRINTS" id="PR00131">
    <property type="entry name" value="GLHYDRLASE1"/>
</dbReference>
<dbReference type="InterPro" id="IPR001360">
    <property type="entry name" value="Glyco_hydro_1"/>
</dbReference>
<evidence type="ECO:0000256" key="6">
    <source>
        <dbReference type="ARBA" id="ARBA00023277"/>
    </source>
</evidence>
<accession>A0A2I1M398</accession>